<evidence type="ECO:0000313" key="3">
    <source>
        <dbReference type="Proteomes" id="UP001152519"/>
    </source>
</evidence>
<protein>
    <recommendedName>
        <fullName evidence="1">Aminoglycoside phosphotransferase domain-containing protein</fullName>
    </recommendedName>
</protein>
<dbReference type="Pfam" id="PF01636">
    <property type="entry name" value="APH"/>
    <property type="match status" value="1"/>
</dbReference>
<dbReference type="Gene3D" id="3.90.1200.10">
    <property type="match status" value="1"/>
</dbReference>
<dbReference type="InterPro" id="IPR011009">
    <property type="entry name" value="Kinase-like_dom_sf"/>
</dbReference>
<evidence type="ECO:0000313" key="2">
    <source>
        <dbReference type="EMBL" id="CAG6398661.1"/>
    </source>
</evidence>
<dbReference type="SUPFAM" id="SSF56112">
    <property type="entry name" value="Protein kinase-like (PK-like)"/>
    <property type="match status" value="1"/>
</dbReference>
<sequence>MEAATVSSACASAAAPASTILASHGHRLAEEAPVLTHYDYWSGNVLWQEDELTGIVDWSGASLAPRGFDVSWCRLDLALLHGPVTAETFLAAYEETAGQAVPTMALWDLFALTNSHQSVETWLPNYHDLGRTDLTAAELRRRHAAWTDDRLAGYRSLPSSKRI</sequence>
<comment type="caution">
    <text evidence="2">The sequence shown here is derived from an EMBL/GenBank/DDBJ whole genome shotgun (WGS) entry which is preliminary data.</text>
</comment>
<reference evidence="2" key="1">
    <citation type="submission" date="2021-05" db="EMBL/GenBank/DDBJ databases">
        <authorList>
            <person name="Arsene-Ploetze F."/>
        </authorList>
    </citation>
    <scope>NUCLEOTIDE SEQUENCE</scope>
    <source>
        <strain evidence="2">DSM 42138</strain>
    </source>
</reference>
<name>A0A9W4DYU3_9ACTN</name>
<dbReference type="InterPro" id="IPR002575">
    <property type="entry name" value="Aminoglycoside_PTrfase"/>
</dbReference>
<organism evidence="2 3">
    <name type="scientific">Actinacidiphila cocklensis</name>
    <dbReference type="NCBI Taxonomy" id="887465"/>
    <lineage>
        <taxon>Bacteria</taxon>
        <taxon>Bacillati</taxon>
        <taxon>Actinomycetota</taxon>
        <taxon>Actinomycetes</taxon>
        <taxon>Kitasatosporales</taxon>
        <taxon>Streptomycetaceae</taxon>
        <taxon>Actinacidiphila</taxon>
    </lineage>
</organism>
<proteinExistence type="predicted"/>
<gene>
    <name evidence="2" type="ORF">SCOCK_720021</name>
</gene>
<accession>A0A9W4DYU3</accession>
<dbReference type="Proteomes" id="UP001152519">
    <property type="component" value="Unassembled WGS sequence"/>
</dbReference>
<keyword evidence="3" id="KW-1185">Reference proteome</keyword>
<dbReference type="EMBL" id="CAJSLV010000106">
    <property type="protein sequence ID" value="CAG6398661.1"/>
    <property type="molecule type" value="Genomic_DNA"/>
</dbReference>
<dbReference type="AlphaFoldDB" id="A0A9W4DYU3"/>
<feature type="domain" description="Aminoglycoside phosphotransferase" evidence="1">
    <location>
        <begin position="26"/>
        <end position="99"/>
    </location>
</feature>
<evidence type="ECO:0000259" key="1">
    <source>
        <dbReference type="Pfam" id="PF01636"/>
    </source>
</evidence>